<keyword evidence="3" id="KW-1185">Reference proteome</keyword>
<dbReference type="PANTHER" id="PTHR21580:SF57">
    <property type="entry name" value="OUTER DENSE FIBER OF SPERM TAILS 3-LIKE 2-RELATED"/>
    <property type="match status" value="1"/>
</dbReference>
<dbReference type="GO" id="GO:0005856">
    <property type="term" value="C:cytoskeleton"/>
    <property type="evidence" value="ECO:0000318"/>
    <property type="project" value="GO_Central"/>
</dbReference>
<feature type="region of interest" description="Disordered" evidence="1">
    <location>
        <begin position="131"/>
        <end position="168"/>
    </location>
</feature>
<evidence type="ECO:0000313" key="3">
    <source>
        <dbReference type="Proteomes" id="UP000007110"/>
    </source>
</evidence>
<dbReference type="PDB" id="8SNB">
    <property type="method" value="EM"/>
    <property type="resolution" value="3.30 A"/>
    <property type="chains" value="5A/5B/9Y/9Z=1-277"/>
</dbReference>
<feature type="compositionally biased region" description="Basic and acidic residues" evidence="1">
    <location>
        <begin position="1"/>
        <end position="16"/>
    </location>
</feature>
<organism evidence="2 3">
    <name type="scientific">Strongylocentrotus purpuratus</name>
    <name type="common">Purple sea urchin</name>
    <dbReference type="NCBI Taxonomy" id="7668"/>
    <lineage>
        <taxon>Eukaryota</taxon>
        <taxon>Metazoa</taxon>
        <taxon>Echinodermata</taxon>
        <taxon>Eleutherozoa</taxon>
        <taxon>Echinozoa</taxon>
        <taxon>Echinoidea</taxon>
        <taxon>Euechinoidea</taxon>
        <taxon>Echinacea</taxon>
        <taxon>Camarodonta</taxon>
        <taxon>Echinidea</taxon>
        <taxon>Strongylocentrotidae</taxon>
        <taxon>Strongylocentrotus</taxon>
    </lineage>
</organism>
<dbReference type="Pfam" id="PF07004">
    <property type="entry name" value="SHIPPO-rpt"/>
    <property type="match status" value="5"/>
</dbReference>
<dbReference type="Proteomes" id="UP000007110">
    <property type="component" value="Unassembled WGS sequence"/>
</dbReference>
<reference evidence="4" key="3">
    <citation type="journal article" date="2023" name="Cell">
        <title>Structural specializations of the sperm tail.</title>
        <authorList>
            <person name="Leung M.R."/>
            <person name="Zeng J."/>
            <person name="Wang X."/>
            <person name="Roelofs M.C."/>
            <person name="Huang W."/>
            <person name="Zenezini Chiozzi R."/>
            <person name="Hevler J.F."/>
            <person name="Heck A.J.R."/>
            <person name="Dutcher S.K."/>
            <person name="Brown A."/>
            <person name="Zhang R."/>
            <person name="Zeev-Ben-Mordehai T."/>
        </authorList>
    </citation>
    <scope>STRUCTURE BY ELECTRON MICROSCOPY (3.30 ANGSTROMS)</scope>
</reference>
<dbReference type="RefSeq" id="XP_784084.1">
    <property type="nucleotide sequence ID" value="XM_778991.5"/>
</dbReference>
<dbReference type="InterPro" id="IPR051291">
    <property type="entry name" value="CIMAP"/>
</dbReference>
<dbReference type="FunCoup" id="A0A7M7RDG4">
    <property type="interactions" value="3"/>
</dbReference>
<sequence length="277" mass="30566">MSQQEEKTKQKKRDMNDSPYAQPMSAKSKKSAEKPIIAARERGPGPGRYGLPSTSGFVAHDFTKHMKPAYSFGHRLENSMFQKDCSPGPGYKIHSEITRVGKDGTPAYSMLARQKDPNTFITPSPYAYSPEKVHPQGERHAPVHSMGSRTRFRKRDQAPAPNSYDLPVLLGSKVPNKYSSASHSMTGRPHVGSYLEDHAKCPGPGSHDAIHPDVTKFKKPSYSMLGRHDLANDSATKPGPGAHSPEKVTVNKRKYPSHSLGIRHSEFVCPLIVVVKD</sequence>
<reference evidence="3" key="1">
    <citation type="submission" date="2015-02" db="EMBL/GenBank/DDBJ databases">
        <title>Genome sequencing for Strongylocentrotus purpuratus.</title>
        <authorList>
            <person name="Murali S."/>
            <person name="Liu Y."/>
            <person name="Vee V."/>
            <person name="English A."/>
            <person name="Wang M."/>
            <person name="Skinner E."/>
            <person name="Han Y."/>
            <person name="Muzny D.M."/>
            <person name="Worley K.C."/>
            <person name="Gibbs R.A."/>
        </authorList>
    </citation>
    <scope>NUCLEOTIDE SEQUENCE</scope>
</reference>
<dbReference type="GeneID" id="115918408"/>
<evidence type="ECO:0008006" key="5">
    <source>
        <dbReference type="Google" id="ProtNLM"/>
    </source>
</evidence>
<dbReference type="AlphaFoldDB" id="A0A7M7RDG4"/>
<dbReference type="KEGG" id="spu:115918408"/>
<dbReference type="InterPro" id="IPR010736">
    <property type="entry name" value="SHIPPO-rpt"/>
</dbReference>
<feature type="region of interest" description="Disordered" evidence="1">
    <location>
        <begin position="228"/>
        <end position="249"/>
    </location>
</feature>
<dbReference type="EMDB" id="EMD-40619"/>
<proteinExistence type="evidence at protein level"/>
<evidence type="ECO:0007829" key="4">
    <source>
        <dbReference type="PDB" id="8SNB"/>
    </source>
</evidence>
<accession>A0A7M7RDG4</accession>
<dbReference type="KEGG" id="spu:578847"/>
<dbReference type="OMA" id="YVNHDCT"/>
<keyword evidence="4" id="KW-0002">3D-structure</keyword>
<dbReference type="GeneID" id="578847"/>
<dbReference type="PANTHER" id="PTHR21580">
    <property type="entry name" value="SHIPPO-1-RELATED"/>
    <property type="match status" value="1"/>
</dbReference>
<evidence type="ECO:0000256" key="1">
    <source>
        <dbReference type="SAM" id="MobiDB-lite"/>
    </source>
</evidence>
<name>A0A7M7RDG4_STRPU</name>
<dbReference type="OrthoDB" id="429991at2759"/>
<feature type="compositionally biased region" description="Basic and acidic residues" evidence="1">
    <location>
        <begin position="131"/>
        <end position="141"/>
    </location>
</feature>
<dbReference type="EnsemblMetazoa" id="XM_778991">
    <property type="protein sequence ID" value="XP_784084"/>
    <property type="gene ID" value="LOC578847"/>
</dbReference>
<dbReference type="RefSeq" id="XP_030833199.1">
    <property type="nucleotide sequence ID" value="XM_030977339.1"/>
</dbReference>
<reference evidence="2" key="2">
    <citation type="submission" date="2021-01" db="UniProtKB">
        <authorList>
            <consortium name="EnsemblMetazoa"/>
        </authorList>
    </citation>
    <scope>IDENTIFICATION</scope>
</reference>
<feature type="region of interest" description="Disordered" evidence="1">
    <location>
        <begin position="1"/>
        <end position="52"/>
    </location>
</feature>
<protein>
    <recommendedName>
        <fullName evidence="5">Outer dense fiber protein 3</fullName>
    </recommendedName>
</protein>
<dbReference type="EnsemblMetazoa" id="XM_030977339">
    <property type="protein sequence ID" value="XP_030833199"/>
    <property type="gene ID" value="LOC115918408"/>
</dbReference>
<evidence type="ECO:0000313" key="2">
    <source>
        <dbReference type="EnsemblMetazoa" id="XP_784084"/>
    </source>
</evidence>